<dbReference type="KEGG" id="nah:F5544_22085"/>
<accession>A0A6G9YGC2</accession>
<evidence type="ECO:0000313" key="3">
    <source>
        <dbReference type="Proteomes" id="UP000503540"/>
    </source>
</evidence>
<keyword evidence="3" id="KW-1185">Reference proteome</keyword>
<dbReference type="Proteomes" id="UP000503540">
    <property type="component" value="Chromosome"/>
</dbReference>
<gene>
    <name evidence="2" type="ORF">F5544_22085</name>
</gene>
<organism evidence="2 3">
    <name type="scientific">Nocardia arthritidis</name>
    <dbReference type="NCBI Taxonomy" id="228602"/>
    <lineage>
        <taxon>Bacteria</taxon>
        <taxon>Bacillati</taxon>
        <taxon>Actinomycetota</taxon>
        <taxon>Actinomycetes</taxon>
        <taxon>Mycobacteriales</taxon>
        <taxon>Nocardiaceae</taxon>
        <taxon>Nocardia</taxon>
    </lineage>
</organism>
<evidence type="ECO:0000313" key="2">
    <source>
        <dbReference type="EMBL" id="QIS12279.1"/>
    </source>
</evidence>
<feature type="region of interest" description="Disordered" evidence="1">
    <location>
        <begin position="1"/>
        <end position="29"/>
    </location>
</feature>
<protein>
    <submittedName>
        <fullName evidence="2">Uncharacterized protein</fullName>
    </submittedName>
</protein>
<sequence length="50" mass="5298">MWRVSGEDARDEDGDTPAQGDPSVGADGLLRERVANHVDDVISQGMDVTG</sequence>
<evidence type="ECO:0000256" key="1">
    <source>
        <dbReference type="SAM" id="MobiDB-lite"/>
    </source>
</evidence>
<dbReference type="EMBL" id="CP046172">
    <property type="protein sequence ID" value="QIS12279.1"/>
    <property type="molecule type" value="Genomic_DNA"/>
</dbReference>
<proteinExistence type="predicted"/>
<dbReference type="AlphaFoldDB" id="A0A6G9YGC2"/>
<reference evidence="2 3" key="1">
    <citation type="journal article" date="2019" name="ACS Chem. Biol.">
        <title>Identification and Mobilization of a Cryptic Antibiotic Biosynthesis Gene Locus from a Human-Pathogenic Nocardia Isolate.</title>
        <authorList>
            <person name="Herisse M."/>
            <person name="Ishida K."/>
            <person name="Porter J.L."/>
            <person name="Howden B."/>
            <person name="Hertweck C."/>
            <person name="Stinear T.P."/>
            <person name="Pidot S.J."/>
        </authorList>
    </citation>
    <scope>NUCLEOTIDE SEQUENCE [LARGE SCALE GENOMIC DNA]</scope>
    <source>
        <strain evidence="2 3">AUSMDU00012717</strain>
    </source>
</reference>
<dbReference type="RefSeq" id="WP_167474984.1">
    <property type="nucleotide sequence ID" value="NZ_CP046172.1"/>
</dbReference>
<name>A0A6G9YGC2_9NOCA</name>